<keyword evidence="8 10" id="KW-0594">Phospholipid biosynthesis</keyword>
<dbReference type="GO" id="GO:0005886">
    <property type="term" value="C:plasma membrane"/>
    <property type="evidence" value="ECO:0007669"/>
    <property type="project" value="UniProtKB-SubCell"/>
</dbReference>
<evidence type="ECO:0000313" key="12">
    <source>
        <dbReference type="EMBL" id="HCE17328.1"/>
    </source>
</evidence>
<keyword evidence="2 10" id="KW-0444">Lipid biosynthesis</keyword>
<dbReference type="AlphaFoldDB" id="A0A3D1JHT0"/>
<dbReference type="Proteomes" id="UP000253922">
    <property type="component" value="Unassembled WGS sequence"/>
</dbReference>
<comment type="function">
    <text evidence="10">Catalyzes the transfer of an acyl group from acyl-phosphate (acyl-PO(4)) to glycerol-3-phosphate (G3P) to form lysophosphatidic acid (LPA). This enzyme utilizes acyl-phosphate as fatty acyl donor, but not acyl-CoA or acyl-ACP.</text>
</comment>
<feature type="transmembrane region" description="Helical" evidence="10">
    <location>
        <begin position="79"/>
        <end position="102"/>
    </location>
</feature>
<reference evidence="13" key="2">
    <citation type="submission" date="2015-07" db="EMBL/GenBank/DDBJ databases">
        <title>Draft Genome Sequences of Anaerolinea thermolimosa IMO-1, Bellilinea caldifistulae GOMI-1, Leptolinea tardivitalis YMTK-2, Levilinea saccharolytica KIBI-1,Longilinea arvoryzae KOME-1, Previously Described as Members of the Anaerolineaceae (Chloroflexi).</title>
        <authorList>
            <person name="Sekiguchi Y."/>
            <person name="Ohashi A."/>
            <person name="Matsuura N."/>
            <person name="Tourlousse M.D."/>
        </authorList>
    </citation>
    <scope>NUCLEOTIDE SEQUENCE [LARGE SCALE GENOMIC DNA]</scope>
    <source>
        <strain evidence="13">IMO-1</strain>
    </source>
</reference>
<dbReference type="InterPro" id="IPR003811">
    <property type="entry name" value="G3P_acylTferase_PlsY"/>
</dbReference>
<dbReference type="PANTHER" id="PTHR30309:SF0">
    <property type="entry name" value="GLYCEROL-3-PHOSPHATE ACYLTRANSFERASE-RELATED"/>
    <property type="match status" value="1"/>
</dbReference>
<sequence>MFTPWLILLAAYLMGSFPTALIVSRQVAGVDIRQIGDANMGARNAAHVLGFKYGLLIAIIDISKGALAVMLADAFGLSLAWKIGAAGCSLLGHDFPIFAGFQGGQGLATLTGNLLAFAPLETLIGLSVYGLLYAVVHNSNIAAASAMGLQVVLMILWAEAWPVIAYAVLANLSIPLKMYLDQPRRERLRRA</sequence>
<dbReference type="Pfam" id="PF02660">
    <property type="entry name" value="G3P_acyltransf"/>
    <property type="match status" value="1"/>
</dbReference>
<accession>A0A3D1JHT0</accession>
<keyword evidence="13" id="KW-1185">Reference proteome</keyword>
<evidence type="ECO:0000256" key="10">
    <source>
        <dbReference type="HAMAP-Rule" id="MF_01043"/>
    </source>
</evidence>
<dbReference type="HAMAP" id="MF_01043">
    <property type="entry name" value="PlsY"/>
    <property type="match status" value="1"/>
</dbReference>
<evidence type="ECO:0000256" key="9">
    <source>
        <dbReference type="ARBA" id="ARBA00023264"/>
    </source>
</evidence>
<evidence type="ECO:0000256" key="8">
    <source>
        <dbReference type="ARBA" id="ARBA00023209"/>
    </source>
</evidence>
<evidence type="ECO:0000256" key="1">
    <source>
        <dbReference type="ARBA" id="ARBA00022475"/>
    </source>
</evidence>
<comment type="subunit">
    <text evidence="10">Probably interacts with PlsX.</text>
</comment>
<evidence type="ECO:0000256" key="4">
    <source>
        <dbReference type="ARBA" id="ARBA00022692"/>
    </source>
</evidence>
<dbReference type="GO" id="GO:0043772">
    <property type="term" value="F:acyl-phosphate glycerol-3-phosphate acyltransferase activity"/>
    <property type="evidence" value="ECO:0007669"/>
    <property type="project" value="UniProtKB-UniRule"/>
</dbReference>
<dbReference type="EMBL" id="DF967966">
    <property type="protein sequence ID" value="GAP08297.1"/>
    <property type="molecule type" value="Genomic_DNA"/>
</dbReference>
<evidence type="ECO:0000313" key="11">
    <source>
        <dbReference type="EMBL" id="GAP08297.1"/>
    </source>
</evidence>
<dbReference type="EC" id="2.3.1.275" evidence="10"/>
<dbReference type="EMBL" id="DPBP01000024">
    <property type="protein sequence ID" value="HCE17328.1"/>
    <property type="molecule type" value="Genomic_DNA"/>
</dbReference>
<keyword evidence="9 10" id="KW-1208">Phospholipid metabolism</keyword>
<dbReference type="GO" id="GO:0008654">
    <property type="term" value="P:phospholipid biosynthetic process"/>
    <property type="evidence" value="ECO:0007669"/>
    <property type="project" value="UniProtKB-UniRule"/>
</dbReference>
<dbReference type="STRING" id="229919.GCA_001050195_03138"/>
<name>A0A3D1JHT0_9CHLR</name>
<keyword evidence="5 10" id="KW-1133">Transmembrane helix</keyword>
<feature type="transmembrane region" description="Helical" evidence="10">
    <location>
        <begin position="114"/>
        <end position="134"/>
    </location>
</feature>
<dbReference type="Proteomes" id="UP000264141">
    <property type="component" value="Unassembled WGS sequence"/>
</dbReference>
<keyword evidence="6 10" id="KW-0443">Lipid metabolism</keyword>
<proteinExistence type="inferred from homology"/>
<evidence type="ECO:0000256" key="7">
    <source>
        <dbReference type="ARBA" id="ARBA00023136"/>
    </source>
</evidence>
<keyword evidence="12" id="KW-0012">Acyltransferase</keyword>
<dbReference type="OrthoDB" id="154729at2"/>
<feature type="transmembrane region" description="Helical" evidence="10">
    <location>
        <begin position="53"/>
        <end position="72"/>
    </location>
</feature>
<comment type="caution">
    <text evidence="10">Lacks conserved residue(s) required for the propagation of feature annotation.</text>
</comment>
<dbReference type="SMART" id="SM01207">
    <property type="entry name" value="G3P_acyltransf"/>
    <property type="match status" value="1"/>
</dbReference>
<dbReference type="UniPathway" id="UPA00085"/>
<reference evidence="12 14" key="3">
    <citation type="journal article" date="2018" name="Nat. Biotechnol.">
        <title>A standardized bacterial taxonomy based on genome phylogeny substantially revises the tree of life.</title>
        <authorList>
            <person name="Parks D.H."/>
            <person name="Chuvochina M."/>
            <person name="Waite D.W."/>
            <person name="Rinke C."/>
            <person name="Skarshewski A."/>
            <person name="Chaumeil P.A."/>
            <person name="Hugenholtz P."/>
        </authorList>
    </citation>
    <scope>NUCLEOTIDE SEQUENCE [LARGE SCALE GENOMIC DNA]</scope>
    <source>
        <strain evidence="12">UBA8781</strain>
    </source>
</reference>
<evidence type="ECO:0000256" key="2">
    <source>
        <dbReference type="ARBA" id="ARBA00022516"/>
    </source>
</evidence>
<gene>
    <name evidence="10" type="primary">plsY</name>
    <name evidence="11" type="ORF">ATHL_03199</name>
    <name evidence="12" type="ORF">DEQ80_05675</name>
</gene>
<protein>
    <recommendedName>
        <fullName evidence="10">Glycerol-3-phosphate acyltransferase</fullName>
    </recommendedName>
    <alternativeName>
        <fullName evidence="10">Acyl-PO4 G3P acyltransferase</fullName>
    </alternativeName>
    <alternativeName>
        <fullName evidence="10">Acyl-phosphate--glycerol-3-phosphate acyltransferase</fullName>
    </alternativeName>
    <alternativeName>
        <fullName evidence="10">G3P acyltransferase</fullName>
        <shortName evidence="10">GPAT</shortName>
        <ecNumber evidence="10">2.3.1.275</ecNumber>
    </alternativeName>
    <alternativeName>
        <fullName evidence="10">Lysophosphatidic acid synthase</fullName>
        <shortName evidence="10">LPA synthase</shortName>
    </alternativeName>
</protein>
<dbReference type="PANTHER" id="PTHR30309">
    <property type="entry name" value="INNER MEMBRANE PROTEIN YGIH"/>
    <property type="match status" value="1"/>
</dbReference>
<evidence type="ECO:0000256" key="6">
    <source>
        <dbReference type="ARBA" id="ARBA00023098"/>
    </source>
</evidence>
<evidence type="ECO:0000256" key="5">
    <source>
        <dbReference type="ARBA" id="ARBA00022989"/>
    </source>
</evidence>
<keyword evidence="7 10" id="KW-0472">Membrane</keyword>
<dbReference type="RefSeq" id="WP_062195795.1">
    <property type="nucleotide sequence ID" value="NZ_DF967966.1"/>
</dbReference>
<comment type="catalytic activity">
    <reaction evidence="10">
        <text>an acyl phosphate + sn-glycerol 3-phosphate = a 1-acyl-sn-glycero-3-phosphate + phosphate</text>
        <dbReference type="Rhea" id="RHEA:34075"/>
        <dbReference type="ChEBI" id="CHEBI:43474"/>
        <dbReference type="ChEBI" id="CHEBI:57597"/>
        <dbReference type="ChEBI" id="CHEBI:57970"/>
        <dbReference type="ChEBI" id="CHEBI:59918"/>
        <dbReference type="EC" id="2.3.1.275"/>
    </reaction>
</comment>
<keyword evidence="3 10" id="KW-0808">Transferase</keyword>
<comment type="subcellular location">
    <subcellularLocation>
        <location evidence="10">Cell membrane</location>
        <topology evidence="10">Multi-pass membrane protein</topology>
    </subcellularLocation>
</comment>
<evidence type="ECO:0000313" key="13">
    <source>
        <dbReference type="Proteomes" id="UP000253922"/>
    </source>
</evidence>
<keyword evidence="4 10" id="KW-0812">Transmembrane</keyword>
<comment type="pathway">
    <text evidence="10">Lipid metabolism; phospholipid metabolism.</text>
</comment>
<organism evidence="12 14">
    <name type="scientific">Anaerolinea thermolimosa</name>
    <dbReference type="NCBI Taxonomy" id="229919"/>
    <lineage>
        <taxon>Bacteria</taxon>
        <taxon>Bacillati</taxon>
        <taxon>Chloroflexota</taxon>
        <taxon>Anaerolineae</taxon>
        <taxon>Anaerolineales</taxon>
        <taxon>Anaerolineaceae</taxon>
        <taxon>Anaerolinea</taxon>
    </lineage>
</organism>
<keyword evidence="1 10" id="KW-1003">Cell membrane</keyword>
<evidence type="ECO:0000256" key="3">
    <source>
        <dbReference type="ARBA" id="ARBA00022679"/>
    </source>
</evidence>
<reference evidence="11" key="1">
    <citation type="journal article" date="2015" name="Genome Announc.">
        <title>Draft Genome Sequences of Anaerolinea thermolimosa IMO-1, Bellilinea caldifistulae GOMI-1, Leptolinea tardivitalis YMTK-2, Levilinea saccharolytica KIBI-1, Longilinea arvoryzae KOME-1, Previously Described as Members of the Class Anaerolineae (Chloroflexi).</title>
        <authorList>
            <person name="Matsuura N."/>
            <person name="Tourlousse M.D."/>
            <person name="Ohashi A."/>
            <person name="Hugenholtz P."/>
            <person name="Sekiguchi Y."/>
        </authorList>
    </citation>
    <scope>NUCLEOTIDE SEQUENCE</scope>
    <source>
        <strain evidence="11">IMO-1</strain>
    </source>
</reference>
<comment type="similarity">
    <text evidence="10">Belongs to the PlsY family.</text>
</comment>
<evidence type="ECO:0000313" key="14">
    <source>
        <dbReference type="Proteomes" id="UP000264141"/>
    </source>
</evidence>